<evidence type="ECO:0000256" key="1">
    <source>
        <dbReference type="SAM" id="MobiDB-lite"/>
    </source>
</evidence>
<organism evidence="2 3">
    <name type="scientific">Nocardioides lentus</name>
    <dbReference type="NCBI Taxonomy" id="338077"/>
    <lineage>
        <taxon>Bacteria</taxon>
        <taxon>Bacillati</taxon>
        <taxon>Actinomycetota</taxon>
        <taxon>Actinomycetes</taxon>
        <taxon>Propionibacteriales</taxon>
        <taxon>Nocardioidaceae</taxon>
        <taxon>Nocardioides</taxon>
    </lineage>
</organism>
<feature type="compositionally biased region" description="Basic and acidic residues" evidence="1">
    <location>
        <begin position="33"/>
        <end position="47"/>
    </location>
</feature>
<feature type="compositionally biased region" description="Basic and acidic residues" evidence="1">
    <location>
        <begin position="65"/>
        <end position="75"/>
    </location>
</feature>
<evidence type="ECO:0000313" key="3">
    <source>
        <dbReference type="Proteomes" id="UP001501612"/>
    </source>
</evidence>
<reference evidence="2 3" key="1">
    <citation type="journal article" date="2019" name="Int. J. Syst. Evol. Microbiol.">
        <title>The Global Catalogue of Microorganisms (GCM) 10K type strain sequencing project: providing services to taxonomists for standard genome sequencing and annotation.</title>
        <authorList>
            <consortium name="The Broad Institute Genomics Platform"/>
            <consortium name="The Broad Institute Genome Sequencing Center for Infectious Disease"/>
            <person name="Wu L."/>
            <person name="Ma J."/>
        </authorList>
    </citation>
    <scope>NUCLEOTIDE SEQUENCE [LARGE SCALE GENOMIC DNA]</scope>
    <source>
        <strain evidence="2 3">JCM 14046</strain>
    </source>
</reference>
<evidence type="ECO:0000313" key="2">
    <source>
        <dbReference type="EMBL" id="GAA1921816.1"/>
    </source>
</evidence>
<sequence>MSDGEQQGEDGQPTDEDGNVLAPDGATVEEIEAERAERLDPDNRPDGAEIDNTQRTFNEETGMFEDSRGAEDAEPRYAAPASDD</sequence>
<dbReference type="EMBL" id="BAAAMY010000005">
    <property type="protein sequence ID" value="GAA1921816.1"/>
    <property type="molecule type" value="Genomic_DNA"/>
</dbReference>
<protein>
    <submittedName>
        <fullName evidence="2">Uncharacterized protein</fullName>
    </submittedName>
</protein>
<comment type="caution">
    <text evidence="2">The sequence shown here is derived from an EMBL/GenBank/DDBJ whole genome shotgun (WGS) entry which is preliminary data.</text>
</comment>
<gene>
    <name evidence="2" type="ORF">GCM10009737_24110</name>
</gene>
<feature type="compositionally biased region" description="Acidic residues" evidence="1">
    <location>
        <begin position="1"/>
        <end position="18"/>
    </location>
</feature>
<keyword evidence="3" id="KW-1185">Reference proteome</keyword>
<accession>A0ABN2PKX5</accession>
<feature type="region of interest" description="Disordered" evidence="1">
    <location>
        <begin position="1"/>
        <end position="84"/>
    </location>
</feature>
<name>A0ABN2PKX5_9ACTN</name>
<proteinExistence type="predicted"/>
<dbReference type="RefSeq" id="WP_344007501.1">
    <property type="nucleotide sequence ID" value="NZ_BAAAMY010000005.1"/>
</dbReference>
<dbReference type="Proteomes" id="UP001501612">
    <property type="component" value="Unassembled WGS sequence"/>
</dbReference>